<feature type="region of interest" description="Disordered" evidence="1">
    <location>
        <begin position="18"/>
        <end position="109"/>
    </location>
</feature>
<dbReference type="AlphaFoldDB" id="A0AAV7TH70"/>
<evidence type="ECO:0000256" key="1">
    <source>
        <dbReference type="SAM" id="MobiDB-lite"/>
    </source>
</evidence>
<accession>A0AAV7TH70</accession>
<evidence type="ECO:0000313" key="2">
    <source>
        <dbReference type="EMBL" id="KAJ1175942.1"/>
    </source>
</evidence>
<keyword evidence="3" id="KW-1185">Reference proteome</keyword>
<name>A0AAV7TH70_PLEWA</name>
<evidence type="ECO:0000313" key="3">
    <source>
        <dbReference type="Proteomes" id="UP001066276"/>
    </source>
</evidence>
<comment type="caution">
    <text evidence="2">The sequence shown here is derived from an EMBL/GenBank/DDBJ whole genome shotgun (WGS) entry which is preliminary data.</text>
</comment>
<gene>
    <name evidence="2" type="ORF">NDU88_001227</name>
</gene>
<sequence>MSRRACVDSQTLRYYLRSEGTGTEKVAHSERNETERRSEEERARDTVTELAKSASEKSDNRSKPNSTYRDAEGIEDPVPLTDNAETPSNVPGGTWLLQDAATPELERVT</sequence>
<feature type="compositionally biased region" description="Basic and acidic residues" evidence="1">
    <location>
        <begin position="25"/>
        <end position="47"/>
    </location>
</feature>
<protein>
    <submittedName>
        <fullName evidence="2">Uncharacterized protein</fullName>
    </submittedName>
</protein>
<reference evidence="2" key="1">
    <citation type="journal article" date="2022" name="bioRxiv">
        <title>Sequencing and chromosome-scale assembly of the giantPleurodeles waltlgenome.</title>
        <authorList>
            <person name="Brown T."/>
            <person name="Elewa A."/>
            <person name="Iarovenko S."/>
            <person name="Subramanian E."/>
            <person name="Araus A.J."/>
            <person name="Petzold A."/>
            <person name="Susuki M."/>
            <person name="Suzuki K.-i.T."/>
            <person name="Hayashi T."/>
            <person name="Toyoda A."/>
            <person name="Oliveira C."/>
            <person name="Osipova E."/>
            <person name="Leigh N.D."/>
            <person name="Simon A."/>
            <person name="Yun M.H."/>
        </authorList>
    </citation>
    <scope>NUCLEOTIDE SEQUENCE</scope>
    <source>
        <strain evidence="2">20211129_DDA</strain>
        <tissue evidence="2">Liver</tissue>
    </source>
</reference>
<dbReference type="Proteomes" id="UP001066276">
    <property type="component" value="Chromosome 3_2"/>
</dbReference>
<dbReference type="EMBL" id="JANPWB010000006">
    <property type="protein sequence ID" value="KAJ1175942.1"/>
    <property type="molecule type" value="Genomic_DNA"/>
</dbReference>
<proteinExistence type="predicted"/>
<organism evidence="2 3">
    <name type="scientific">Pleurodeles waltl</name>
    <name type="common">Iberian ribbed newt</name>
    <dbReference type="NCBI Taxonomy" id="8319"/>
    <lineage>
        <taxon>Eukaryota</taxon>
        <taxon>Metazoa</taxon>
        <taxon>Chordata</taxon>
        <taxon>Craniata</taxon>
        <taxon>Vertebrata</taxon>
        <taxon>Euteleostomi</taxon>
        <taxon>Amphibia</taxon>
        <taxon>Batrachia</taxon>
        <taxon>Caudata</taxon>
        <taxon>Salamandroidea</taxon>
        <taxon>Salamandridae</taxon>
        <taxon>Pleurodelinae</taxon>
        <taxon>Pleurodeles</taxon>
    </lineage>
</organism>